<proteinExistence type="predicted"/>
<dbReference type="EMBL" id="SDMP01000014">
    <property type="protein sequence ID" value="RYR11794.1"/>
    <property type="molecule type" value="Genomic_DNA"/>
</dbReference>
<gene>
    <name evidence="1" type="ORF">Ahy_B04g069308</name>
</gene>
<evidence type="ECO:0000313" key="2">
    <source>
        <dbReference type="Proteomes" id="UP000289738"/>
    </source>
</evidence>
<dbReference type="AlphaFoldDB" id="A0A444ZCA8"/>
<dbReference type="OrthoDB" id="1146319at2759"/>
<sequence>MCYVYIAAALFYSEEEYHHIKYQNSEGDTIGFFITLCPVEATNNDDDAESCTSDNNDHHNDSHVCISSKEMKCSSSSPDFLVDDDEEVESIKVNVNEVEDKVFWEICIAVGYPL</sequence>
<protein>
    <submittedName>
        <fullName evidence="1">Uncharacterized protein</fullName>
    </submittedName>
</protein>
<name>A0A444ZCA8_ARAHY</name>
<reference evidence="1 2" key="1">
    <citation type="submission" date="2019-01" db="EMBL/GenBank/DDBJ databases">
        <title>Sequencing of cultivated peanut Arachis hypogaea provides insights into genome evolution and oil improvement.</title>
        <authorList>
            <person name="Chen X."/>
        </authorList>
    </citation>
    <scope>NUCLEOTIDE SEQUENCE [LARGE SCALE GENOMIC DNA]</scope>
    <source>
        <strain evidence="2">cv. Fuhuasheng</strain>
        <tissue evidence="1">Leaves</tissue>
    </source>
</reference>
<keyword evidence="2" id="KW-1185">Reference proteome</keyword>
<evidence type="ECO:0000313" key="1">
    <source>
        <dbReference type="EMBL" id="RYR11794.1"/>
    </source>
</evidence>
<accession>A0A444ZCA8</accession>
<organism evidence="1 2">
    <name type="scientific">Arachis hypogaea</name>
    <name type="common">Peanut</name>
    <dbReference type="NCBI Taxonomy" id="3818"/>
    <lineage>
        <taxon>Eukaryota</taxon>
        <taxon>Viridiplantae</taxon>
        <taxon>Streptophyta</taxon>
        <taxon>Embryophyta</taxon>
        <taxon>Tracheophyta</taxon>
        <taxon>Spermatophyta</taxon>
        <taxon>Magnoliopsida</taxon>
        <taxon>eudicotyledons</taxon>
        <taxon>Gunneridae</taxon>
        <taxon>Pentapetalae</taxon>
        <taxon>rosids</taxon>
        <taxon>fabids</taxon>
        <taxon>Fabales</taxon>
        <taxon>Fabaceae</taxon>
        <taxon>Papilionoideae</taxon>
        <taxon>50 kb inversion clade</taxon>
        <taxon>dalbergioids sensu lato</taxon>
        <taxon>Dalbergieae</taxon>
        <taxon>Pterocarpus clade</taxon>
        <taxon>Arachis</taxon>
    </lineage>
</organism>
<dbReference type="Proteomes" id="UP000289738">
    <property type="component" value="Chromosome B04"/>
</dbReference>
<comment type="caution">
    <text evidence="1">The sequence shown here is derived from an EMBL/GenBank/DDBJ whole genome shotgun (WGS) entry which is preliminary data.</text>
</comment>